<dbReference type="PRINTS" id="PR00081">
    <property type="entry name" value="GDHRDH"/>
</dbReference>
<dbReference type="Proteomes" id="UP001198962">
    <property type="component" value="Unassembled WGS sequence"/>
</dbReference>
<dbReference type="GO" id="GO:0016491">
    <property type="term" value="F:oxidoreductase activity"/>
    <property type="evidence" value="ECO:0007669"/>
    <property type="project" value="UniProtKB-KW"/>
</dbReference>
<dbReference type="InterPro" id="IPR002347">
    <property type="entry name" value="SDR_fam"/>
</dbReference>
<accession>A0AAE3AN07</accession>
<evidence type="ECO:0000313" key="3">
    <source>
        <dbReference type="EMBL" id="MCC2164728.1"/>
    </source>
</evidence>
<keyword evidence="2" id="KW-0560">Oxidoreductase</keyword>
<dbReference type="EMBL" id="JAJEPU010000018">
    <property type="protein sequence ID" value="MCC2164728.1"/>
    <property type="molecule type" value="Genomic_DNA"/>
</dbReference>
<dbReference type="PANTHER" id="PTHR42901:SF1">
    <property type="entry name" value="ALCOHOL DEHYDROGENASE"/>
    <property type="match status" value="1"/>
</dbReference>
<name>A0AAE3AN07_9FIRM</name>
<organism evidence="3 4">
    <name type="scientific">Brotaphodocola catenula</name>
    <dbReference type="NCBI Taxonomy" id="2885361"/>
    <lineage>
        <taxon>Bacteria</taxon>
        <taxon>Bacillati</taxon>
        <taxon>Bacillota</taxon>
        <taxon>Clostridia</taxon>
        <taxon>Lachnospirales</taxon>
        <taxon>Lachnospiraceae</taxon>
        <taxon>Brotaphodocola</taxon>
    </lineage>
</organism>
<gene>
    <name evidence="3" type="ORF">LKD32_07510</name>
</gene>
<dbReference type="Gene3D" id="3.40.50.720">
    <property type="entry name" value="NAD(P)-binding Rossmann-like Domain"/>
    <property type="match status" value="1"/>
</dbReference>
<dbReference type="RefSeq" id="WP_308451281.1">
    <property type="nucleotide sequence ID" value="NZ_JAJEPU010000018.1"/>
</dbReference>
<evidence type="ECO:0000256" key="2">
    <source>
        <dbReference type="ARBA" id="ARBA00023002"/>
    </source>
</evidence>
<dbReference type="InterPro" id="IPR036291">
    <property type="entry name" value="NAD(P)-bd_dom_sf"/>
</dbReference>
<dbReference type="PROSITE" id="PS00061">
    <property type="entry name" value="ADH_SHORT"/>
    <property type="match status" value="1"/>
</dbReference>
<dbReference type="InterPro" id="IPR020904">
    <property type="entry name" value="Sc_DH/Rdtase_CS"/>
</dbReference>
<keyword evidence="4" id="KW-1185">Reference proteome</keyword>
<comment type="similarity">
    <text evidence="1">Belongs to the short-chain dehydrogenases/reductases (SDR) family.</text>
</comment>
<dbReference type="SUPFAM" id="SSF51735">
    <property type="entry name" value="NAD(P)-binding Rossmann-fold domains"/>
    <property type="match status" value="1"/>
</dbReference>
<dbReference type="Pfam" id="PF00106">
    <property type="entry name" value="adh_short"/>
    <property type="match status" value="1"/>
</dbReference>
<dbReference type="AlphaFoldDB" id="A0AAE3AN07"/>
<proteinExistence type="inferred from homology"/>
<comment type="caution">
    <text evidence="3">The sequence shown here is derived from an EMBL/GenBank/DDBJ whole genome shotgun (WGS) entry which is preliminary data.</text>
</comment>
<reference evidence="3" key="1">
    <citation type="submission" date="2021-10" db="EMBL/GenBank/DDBJ databases">
        <title>Anaerobic single-cell dispensing facilitates the cultivation of human gut bacteria.</title>
        <authorList>
            <person name="Afrizal A."/>
        </authorList>
    </citation>
    <scope>NUCLEOTIDE SEQUENCE</scope>
    <source>
        <strain evidence="3">CLA-AA-H274</strain>
    </source>
</reference>
<dbReference type="PANTHER" id="PTHR42901">
    <property type="entry name" value="ALCOHOL DEHYDROGENASE"/>
    <property type="match status" value="1"/>
</dbReference>
<sequence>MKNNSKPIAIVTGASSGMGREAVIQLADRFGEKFSEIWVIARRRERLEQLQSQVPVPLHILPLDLQNTDDRTLFERELEAHRPQVRMLINSAGFGKIGKIGELDLESETGMIQLNVEALCAVTHMVLPYMPFNSRIIQFASSASFLPQPGFAIYSATKSFVLSYSRALREELRERGISVTAVCPGPVKTEFFDIAETTGKIPLYKRLTMADPRKVVRFALRDSMMGKAISIYGPWMKAFFVLCKVLPHSWILALMRHL</sequence>
<evidence type="ECO:0000256" key="1">
    <source>
        <dbReference type="ARBA" id="ARBA00006484"/>
    </source>
</evidence>
<protein>
    <submittedName>
        <fullName evidence="3">SDR family NAD(P)-dependent oxidoreductase</fullName>
    </submittedName>
</protein>
<evidence type="ECO:0000313" key="4">
    <source>
        <dbReference type="Proteomes" id="UP001198962"/>
    </source>
</evidence>
<dbReference type="CDD" id="cd05233">
    <property type="entry name" value="SDR_c"/>
    <property type="match status" value="1"/>
</dbReference>